<sequence length="170" mass="18850">MDPCRHQELVLKRAALKQAREQDARATSFKLLLRPLEDMGVRYVVIPSAQGTLAGSSALAALGSFPFDVCGHLVGNRMVPASEWRSVFSEQFVSGRRAYLAWKDQDCCVDVLLADIIPILEEVFVDYHWDAYLFDPFGGWIIESHHDGYLRMIDAAQGGAGQAANRPVAL</sequence>
<dbReference type="Proteomes" id="UP001320876">
    <property type="component" value="Unassembled WGS sequence"/>
</dbReference>
<accession>A0ABT3GNX3</accession>
<protein>
    <submittedName>
        <fullName evidence="1">Uncharacterized protein</fullName>
    </submittedName>
</protein>
<keyword evidence="2" id="KW-1185">Reference proteome</keyword>
<comment type="caution">
    <text evidence="1">The sequence shown here is derived from an EMBL/GenBank/DDBJ whole genome shotgun (WGS) entry which is preliminary data.</text>
</comment>
<reference evidence="1 2" key="1">
    <citation type="submission" date="2022-10" db="EMBL/GenBank/DDBJ databases">
        <title>Luteolibacter arcticus strain CCTCC AB 2014275, whole genome shotgun sequencing project.</title>
        <authorList>
            <person name="Zhao G."/>
            <person name="Shen L."/>
        </authorList>
    </citation>
    <scope>NUCLEOTIDE SEQUENCE [LARGE SCALE GENOMIC DNA]</scope>
    <source>
        <strain evidence="1 2">CCTCC AB 2014275</strain>
    </source>
</reference>
<evidence type="ECO:0000313" key="1">
    <source>
        <dbReference type="EMBL" id="MCW1925215.1"/>
    </source>
</evidence>
<proteinExistence type="predicted"/>
<dbReference type="EMBL" id="JAPDDT010000013">
    <property type="protein sequence ID" value="MCW1925215.1"/>
    <property type="molecule type" value="Genomic_DNA"/>
</dbReference>
<organism evidence="1 2">
    <name type="scientific">Luteolibacter arcticus</name>
    <dbReference type="NCBI Taxonomy" id="1581411"/>
    <lineage>
        <taxon>Bacteria</taxon>
        <taxon>Pseudomonadati</taxon>
        <taxon>Verrucomicrobiota</taxon>
        <taxon>Verrucomicrobiia</taxon>
        <taxon>Verrucomicrobiales</taxon>
        <taxon>Verrucomicrobiaceae</taxon>
        <taxon>Luteolibacter</taxon>
    </lineage>
</organism>
<name>A0ABT3GNX3_9BACT</name>
<gene>
    <name evidence="1" type="ORF">OKA05_21830</name>
</gene>
<evidence type="ECO:0000313" key="2">
    <source>
        <dbReference type="Proteomes" id="UP001320876"/>
    </source>
</evidence>